<dbReference type="Proteomes" id="UP000266841">
    <property type="component" value="Unassembled WGS sequence"/>
</dbReference>
<organism evidence="2 3">
    <name type="scientific">Thalassiosira oceanica</name>
    <name type="common">Marine diatom</name>
    <dbReference type="NCBI Taxonomy" id="159749"/>
    <lineage>
        <taxon>Eukaryota</taxon>
        <taxon>Sar</taxon>
        <taxon>Stramenopiles</taxon>
        <taxon>Ochrophyta</taxon>
        <taxon>Bacillariophyta</taxon>
        <taxon>Coscinodiscophyceae</taxon>
        <taxon>Thalassiosirophycidae</taxon>
        <taxon>Thalassiosirales</taxon>
        <taxon>Thalassiosiraceae</taxon>
        <taxon>Thalassiosira</taxon>
    </lineage>
</organism>
<dbReference type="EMBL" id="AGNL01000691">
    <property type="protein sequence ID" value="EJK77573.1"/>
    <property type="molecule type" value="Genomic_DNA"/>
</dbReference>
<feature type="region of interest" description="Disordered" evidence="1">
    <location>
        <begin position="1"/>
        <end position="79"/>
    </location>
</feature>
<gene>
    <name evidence="2" type="ORF">THAOC_00586</name>
</gene>
<evidence type="ECO:0000256" key="1">
    <source>
        <dbReference type="SAM" id="MobiDB-lite"/>
    </source>
</evidence>
<feature type="compositionally biased region" description="Polar residues" evidence="1">
    <location>
        <begin position="50"/>
        <end position="61"/>
    </location>
</feature>
<dbReference type="AlphaFoldDB" id="K0TFQ7"/>
<feature type="non-terminal residue" evidence="2">
    <location>
        <position position="79"/>
    </location>
</feature>
<evidence type="ECO:0000313" key="3">
    <source>
        <dbReference type="Proteomes" id="UP000266841"/>
    </source>
</evidence>
<name>K0TFQ7_THAOC</name>
<comment type="caution">
    <text evidence="2">The sequence shown here is derived from an EMBL/GenBank/DDBJ whole genome shotgun (WGS) entry which is preliminary data.</text>
</comment>
<accession>K0TFQ7</accession>
<feature type="compositionally biased region" description="Low complexity" evidence="1">
    <location>
        <begin position="25"/>
        <end position="35"/>
    </location>
</feature>
<sequence length="79" mass="7841">MVTKPAPTAASKGATPSSSGTARPAAWSSTAAWTARGPPQAAQEGLQATCGRTQGRATLQPGTREAGGGLLPDLRSAHT</sequence>
<protein>
    <submittedName>
        <fullName evidence="2">Uncharacterized protein</fullName>
    </submittedName>
</protein>
<evidence type="ECO:0000313" key="2">
    <source>
        <dbReference type="EMBL" id="EJK77573.1"/>
    </source>
</evidence>
<reference evidence="2 3" key="1">
    <citation type="journal article" date="2012" name="Genome Biol.">
        <title>Genome and low-iron response of an oceanic diatom adapted to chronic iron limitation.</title>
        <authorList>
            <person name="Lommer M."/>
            <person name="Specht M."/>
            <person name="Roy A.S."/>
            <person name="Kraemer L."/>
            <person name="Andreson R."/>
            <person name="Gutowska M.A."/>
            <person name="Wolf J."/>
            <person name="Bergner S.V."/>
            <person name="Schilhabel M.B."/>
            <person name="Klostermeier U.C."/>
            <person name="Beiko R.G."/>
            <person name="Rosenstiel P."/>
            <person name="Hippler M."/>
            <person name="Laroche J."/>
        </authorList>
    </citation>
    <scope>NUCLEOTIDE SEQUENCE [LARGE SCALE GENOMIC DNA]</scope>
    <source>
        <strain evidence="2 3">CCMP1005</strain>
    </source>
</reference>
<keyword evidence="3" id="KW-1185">Reference proteome</keyword>
<proteinExistence type="predicted"/>